<dbReference type="GO" id="GO:0016874">
    <property type="term" value="F:ligase activity"/>
    <property type="evidence" value="ECO:0007669"/>
    <property type="project" value="UniProtKB-KW"/>
</dbReference>
<dbReference type="PANTHER" id="PTHR37422:SF13">
    <property type="entry name" value="LIPOPOLYSACCHARIDE BIOSYNTHESIS PROTEIN PA4999-RELATED"/>
    <property type="match status" value="1"/>
</dbReference>
<evidence type="ECO:0000313" key="3">
    <source>
        <dbReference type="Proteomes" id="UP000322214"/>
    </source>
</evidence>
<keyword evidence="1" id="KW-0472">Membrane</keyword>
<proteinExistence type="predicted"/>
<accession>A0A5B9P6L2</accession>
<gene>
    <name evidence="2" type="ORF">MFFC18_01430</name>
</gene>
<keyword evidence="2" id="KW-0436">Ligase</keyword>
<dbReference type="STRING" id="980251.GCA_001642875_05102"/>
<sequence length="412" mass="46535">MEIRQTRRNILGHQYRKLKFSHRIAALLPVFALILPAQLALNSPWQMAFNVGLLVFILGGLLLPVKVPIQRYDAVQFSILILLLVSACVSAAFNRWPRSLLVYGGIMLGFISATRSIEYVKNPSAYVKYLVLGFCFTSLGIVAASFVVQPPTTMRYSGIFSKPNSMGWFGSSASSLLLGVFVYSRAKWRTRETILMAVVFTLSLLLMFICNARSALAGVCTSLCVFGVVFFHSFVMRSKARRTRLIFGLTFIVVVAAVAYWLGFFDRVIEKFQNTALRGDVSQGRFYVWSVHLENWKWFGNGPKYISRYISHNTYVDHLTKYGLVPLILFVMFLGVLFVSGYYYTIRGTYQSAPILLSVVSCFMAQAMFETGTSTPGLWIAIVFYCSLRFELHCSKSERSPRTASRPAYIRT</sequence>
<dbReference type="EMBL" id="CP042912">
    <property type="protein sequence ID" value="QEG20296.1"/>
    <property type="molecule type" value="Genomic_DNA"/>
</dbReference>
<feature type="transmembrane region" description="Helical" evidence="1">
    <location>
        <begin position="47"/>
        <end position="65"/>
    </location>
</feature>
<dbReference type="AlphaFoldDB" id="A0A5B9P6L2"/>
<feature type="transmembrane region" description="Helical" evidence="1">
    <location>
        <begin position="129"/>
        <end position="148"/>
    </location>
</feature>
<feature type="transmembrane region" description="Helical" evidence="1">
    <location>
        <begin position="193"/>
        <end position="209"/>
    </location>
</feature>
<feature type="transmembrane region" description="Helical" evidence="1">
    <location>
        <begin position="168"/>
        <end position="186"/>
    </location>
</feature>
<name>A0A5B9P6L2_9BACT</name>
<feature type="transmembrane region" description="Helical" evidence="1">
    <location>
        <begin position="100"/>
        <end position="117"/>
    </location>
</feature>
<feature type="transmembrane region" description="Helical" evidence="1">
    <location>
        <begin position="324"/>
        <end position="345"/>
    </location>
</feature>
<organism evidence="2 3">
    <name type="scientific">Mariniblastus fucicola</name>
    <dbReference type="NCBI Taxonomy" id="980251"/>
    <lineage>
        <taxon>Bacteria</taxon>
        <taxon>Pseudomonadati</taxon>
        <taxon>Planctomycetota</taxon>
        <taxon>Planctomycetia</taxon>
        <taxon>Pirellulales</taxon>
        <taxon>Pirellulaceae</taxon>
        <taxon>Mariniblastus</taxon>
    </lineage>
</organism>
<keyword evidence="1" id="KW-1133">Transmembrane helix</keyword>
<evidence type="ECO:0000313" key="2">
    <source>
        <dbReference type="EMBL" id="QEG20296.1"/>
    </source>
</evidence>
<keyword evidence="1" id="KW-0812">Transmembrane</keyword>
<feature type="transmembrane region" description="Helical" evidence="1">
    <location>
        <begin position="20"/>
        <end position="41"/>
    </location>
</feature>
<dbReference type="InterPro" id="IPR051533">
    <property type="entry name" value="WaaL-like"/>
</dbReference>
<feature type="transmembrane region" description="Helical" evidence="1">
    <location>
        <begin position="215"/>
        <end position="234"/>
    </location>
</feature>
<dbReference type="KEGG" id="mff:MFFC18_01430"/>
<dbReference type="Proteomes" id="UP000322214">
    <property type="component" value="Chromosome"/>
</dbReference>
<dbReference type="OrthoDB" id="9806994at2"/>
<protein>
    <submittedName>
        <fullName evidence="2">O-Antigen ligase</fullName>
    </submittedName>
</protein>
<feature type="transmembrane region" description="Helical" evidence="1">
    <location>
        <begin position="246"/>
        <end position="264"/>
    </location>
</feature>
<evidence type="ECO:0000256" key="1">
    <source>
        <dbReference type="SAM" id="Phobius"/>
    </source>
</evidence>
<reference evidence="2 3" key="1">
    <citation type="submission" date="2019-08" db="EMBL/GenBank/DDBJ databases">
        <title>Deep-cultivation of Planctomycetes and their phenomic and genomic characterization uncovers novel biology.</title>
        <authorList>
            <person name="Wiegand S."/>
            <person name="Jogler M."/>
            <person name="Boedeker C."/>
            <person name="Pinto D."/>
            <person name="Vollmers J."/>
            <person name="Rivas-Marin E."/>
            <person name="Kohn T."/>
            <person name="Peeters S.H."/>
            <person name="Heuer A."/>
            <person name="Rast P."/>
            <person name="Oberbeckmann S."/>
            <person name="Bunk B."/>
            <person name="Jeske O."/>
            <person name="Meyerdierks A."/>
            <person name="Storesund J.E."/>
            <person name="Kallscheuer N."/>
            <person name="Luecker S."/>
            <person name="Lage O.M."/>
            <person name="Pohl T."/>
            <person name="Merkel B.J."/>
            <person name="Hornburger P."/>
            <person name="Mueller R.-W."/>
            <person name="Bruemmer F."/>
            <person name="Labrenz M."/>
            <person name="Spormann A.M."/>
            <person name="Op den Camp H."/>
            <person name="Overmann J."/>
            <person name="Amann R."/>
            <person name="Jetten M.S.M."/>
            <person name="Mascher T."/>
            <person name="Medema M.H."/>
            <person name="Devos D.P."/>
            <person name="Kaster A.-K."/>
            <person name="Ovreas L."/>
            <person name="Rohde M."/>
            <person name="Galperin M.Y."/>
            <person name="Jogler C."/>
        </authorList>
    </citation>
    <scope>NUCLEOTIDE SEQUENCE [LARGE SCALE GENOMIC DNA]</scope>
    <source>
        <strain evidence="2 3">FC18</strain>
    </source>
</reference>
<feature type="transmembrane region" description="Helical" evidence="1">
    <location>
        <begin position="77"/>
        <end position="94"/>
    </location>
</feature>
<keyword evidence="3" id="KW-1185">Reference proteome</keyword>
<dbReference type="PANTHER" id="PTHR37422">
    <property type="entry name" value="TEICHURONIC ACID BIOSYNTHESIS PROTEIN TUAE"/>
    <property type="match status" value="1"/>
</dbReference>